<reference evidence="1" key="1">
    <citation type="journal article" date="2014" name="Front. Microbiol.">
        <title>High frequency of phylogenetically diverse reductive dehalogenase-homologous genes in deep subseafloor sedimentary metagenomes.</title>
        <authorList>
            <person name="Kawai M."/>
            <person name="Futagami T."/>
            <person name="Toyoda A."/>
            <person name="Takaki Y."/>
            <person name="Nishi S."/>
            <person name="Hori S."/>
            <person name="Arai W."/>
            <person name="Tsubouchi T."/>
            <person name="Morono Y."/>
            <person name="Uchiyama I."/>
            <person name="Ito T."/>
            <person name="Fujiyama A."/>
            <person name="Inagaki F."/>
            <person name="Takami H."/>
        </authorList>
    </citation>
    <scope>NUCLEOTIDE SEQUENCE</scope>
    <source>
        <strain evidence="1">Expedition CK06-06</strain>
    </source>
</reference>
<protein>
    <submittedName>
        <fullName evidence="1">Uncharacterized protein</fullName>
    </submittedName>
</protein>
<feature type="non-terminal residue" evidence="1">
    <location>
        <position position="73"/>
    </location>
</feature>
<dbReference type="AlphaFoldDB" id="X1GVV9"/>
<comment type="caution">
    <text evidence="1">The sequence shown here is derived from an EMBL/GenBank/DDBJ whole genome shotgun (WGS) entry which is preliminary data.</text>
</comment>
<organism evidence="1">
    <name type="scientific">marine sediment metagenome</name>
    <dbReference type="NCBI Taxonomy" id="412755"/>
    <lineage>
        <taxon>unclassified sequences</taxon>
        <taxon>metagenomes</taxon>
        <taxon>ecological metagenomes</taxon>
    </lineage>
</organism>
<proteinExistence type="predicted"/>
<sequence length="73" mass="8542">MLKSIPKIISLLENWNDLWISYSIANLELEIQSLYGCYNIALIEDKYKKVKKNINFNSYPELVDSIDDITTEI</sequence>
<accession>X1GVV9</accession>
<name>X1GVV9_9ZZZZ</name>
<gene>
    <name evidence="1" type="ORF">S03H2_51715</name>
</gene>
<evidence type="ECO:0000313" key="1">
    <source>
        <dbReference type="EMBL" id="GAH62046.1"/>
    </source>
</evidence>
<dbReference type="EMBL" id="BARU01032825">
    <property type="protein sequence ID" value="GAH62046.1"/>
    <property type="molecule type" value="Genomic_DNA"/>
</dbReference>